<feature type="domain" description="Putative restriction endonuclease" evidence="1">
    <location>
        <begin position="19"/>
        <end position="184"/>
    </location>
</feature>
<sequence>MADRIEKADSGELTLDYLFERLEQMPVPEGYKVEIVKGAIFMSPQRRNHWDTISAVYEQLRAQYARKRLASDVRFDFPDLNGLCPDLVALKEDAKADDKGRCRPEDMEFVLEVISKSTAANDYGDKKAVYAEAEVPVYLIADPYTGRCHLYTHPKGSEYLSELTVAFGEPIDLTGTVVGLTLTTDEFSRD</sequence>
<keyword evidence="2" id="KW-0255">Endonuclease</keyword>
<keyword evidence="3" id="KW-1185">Reference proteome</keyword>
<dbReference type="CDD" id="cd06260">
    <property type="entry name" value="DUF820-like"/>
    <property type="match status" value="1"/>
</dbReference>
<dbReference type="EMBL" id="JAVRFD010000018">
    <property type="protein sequence ID" value="MDT0547244.1"/>
    <property type="molecule type" value="Genomic_DNA"/>
</dbReference>
<dbReference type="InterPro" id="IPR008538">
    <property type="entry name" value="Uma2"/>
</dbReference>
<protein>
    <submittedName>
        <fullName evidence="2">Uma2 family endonuclease</fullName>
    </submittedName>
</protein>
<name>A0ABU2XP71_9ACTN</name>
<accession>A0ABU2XP71</accession>
<organism evidence="2 3">
    <name type="scientific">Streptomyces lonegramiae</name>
    <dbReference type="NCBI Taxonomy" id="3075524"/>
    <lineage>
        <taxon>Bacteria</taxon>
        <taxon>Bacillati</taxon>
        <taxon>Actinomycetota</taxon>
        <taxon>Actinomycetes</taxon>
        <taxon>Kitasatosporales</taxon>
        <taxon>Streptomycetaceae</taxon>
        <taxon>Streptomyces</taxon>
    </lineage>
</organism>
<dbReference type="Pfam" id="PF05685">
    <property type="entry name" value="Uma2"/>
    <property type="match status" value="1"/>
</dbReference>
<dbReference type="Gene3D" id="3.90.1570.10">
    <property type="entry name" value="tt1808, chain A"/>
    <property type="match status" value="1"/>
</dbReference>
<reference evidence="2" key="1">
    <citation type="submission" date="2024-05" db="EMBL/GenBank/DDBJ databases">
        <title>30 novel species of actinomycetes from the DSMZ collection.</title>
        <authorList>
            <person name="Nouioui I."/>
        </authorList>
    </citation>
    <scope>NUCLEOTIDE SEQUENCE</scope>
    <source>
        <strain evidence="2">DSM 41529</strain>
    </source>
</reference>
<evidence type="ECO:0000313" key="2">
    <source>
        <dbReference type="EMBL" id="MDT0547244.1"/>
    </source>
</evidence>
<dbReference type="RefSeq" id="WP_311727843.1">
    <property type="nucleotide sequence ID" value="NZ_JAVRFD010000018.1"/>
</dbReference>
<proteinExistence type="predicted"/>
<dbReference type="Proteomes" id="UP001180754">
    <property type="component" value="Unassembled WGS sequence"/>
</dbReference>
<keyword evidence="2" id="KW-0378">Hydrolase</keyword>
<evidence type="ECO:0000259" key="1">
    <source>
        <dbReference type="Pfam" id="PF05685"/>
    </source>
</evidence>
<gene>
    <name evidence="2" type="ORF">RND15_31740</name>
</gene>
<dbReference type="SUPFAM" id="SSF52980">
    <property type="entry name" value="Restriction endonuclease-like"/>
    <property type="match status" value="1"/>
</dbReference>
<dbReference type="PANTHER" id="PTHR35400:SF3">
    <property type="entry name" value="SLL1072 PROTEIN"/>
    <property type="match status" value="1"/>
</dbReference>
<keyword evidence="2" id="KW-0540">Nuclease</keyword>
<dbReference type="InterPro" id="IPR011335">
    <property type="entry name" value="Restrct_endonuc-II-like"/>
</dbReference>
<dbReference type="PANTHER" id="PTHR35400">
    <property type="entry name" value="SLR1083 PROTEIN"/>
    <property type="match status" value="1"/>
</dbReference>
<comment type="caution">
    <text evidence="2">The sequence shown here is derived from an EMBL/GenBank/DDBJ whole genome shotgun (WGS) entry which is preliminary data.</text>
</comment>
<evidence type="ECO:0000313" key="3">
    <source>
        <dbReference type="Proteomes" id="UP001180754"/>
    </source>
</evidence>
<dbReference type="InterPro" id="IPR012296">
    <property type="entry name" value="Nuclease_put_TT1808"/>
</dbReference>
<dbReference type="GO" id="GO:0004519">
    <property type="term" value="F:endonuclease activity"/>
    <property type="evidence" value="ECO:0007669"/>
    <property type="project" value="UniProtKB-KW"/>
</dbReference>